<protein>
    <submittedName>
        <fullName evidence="1">Uncharacterized protein</fullName>
    </submittedName>
</protein>
<proteinExistence type="predicted"/>
<keyword evidence="2" id="KW-1185">Reference proteome</keyword>
<evidence type="ECO:0000313" key="1">
    <source>
        <dbReference type="EMBL" id="EFA82275.1"/>
    </source>
</evidence>
<reference evidence="1 2" key="1">
    <citation type="journal article" date="2011" name="Genome Res.">
        <title>Phylogeny-wide analysis of social amoeba genomes highlights ancient origins for complex intercellular communication.</title>
        <authorList>
            <person name="Heidel A.J."/>
            <person name="Lawal H.M."/>
            <person name="Felder M."/>
            <person name="Schilde C."/>
            <person name="Helps N.R."/>
            <person name="Tunggal B."/>
            <person name="Rivero F."/>
            <person name="John U."/>
            <person name="Schleicher M."/>
            <person name="Eichinger L."/>
            <person name="Platzer M."/>
            <person name="Noegel A.A."/>
            <person name="Schaap P."/>
            <person name="Gloeckner G."/>
        </authorList>
    </citation>
    <scope>NUCLEOTIDE SEQUENCE [LARGE SCALE GENOMIC DNA]</scope>
    <source>
        <strain evidence="2">ATCC 26659 / Pp 5 / PN500</strain>
    </source>
</reference>
<dbReference type="AlphaFoldDB" id="D3B8A7"/>
<dbReference type="RefSeq" id="XP_020434392.1">
    <property type="nucleotide sequence ID" value="XM_020575597.1"/>
</dbReference>
<dbReference type="EMBL" id="ADBJ01000020">
    <property type="protein sequence ID" value="EFA82275.1"/>
    <property type="molecule type" value="Genomic_DNA"/>
</dbReference>
<gene>
    <name evidence="1" type="ORF">PPL_04698</name>
</gene>
<name>D3B8A7_HETP5</name>
<dbReference type="InParanoid" id="D3B8A7"/>
<comment type="caution">
    <text evidence="1">The sequence shown here is derived from an EMBL/GenBank/DDBJ whole genome shotgun (WGS) entry which is preliminary data.</text>
</comment>
<dbReference type="GeneID" id="31360185"/>
<sequence>MVTADFHSNNNTTTKRNKYYEMLNIKTGNNYPTLTQVVECLTVLSGGQRFDWTMEDAYLLLNCGYSFSLSHIPFHSLSLKAIPFPHSNKIVLCSSGMGTGVAIIKPKGADLDYKEIFSDPGGRILFVTINHSHYSFNVLGIYAPADRKRRNGFSRQLSLYLSSKPTPSI</sequence>
<dbReference type="Proteomes" id="UP000001396">
    <property type="component" value="Unassembled WGS sequence"/>
</dbReference>
<evidence type="ECO:0000313" key="2">
    <source>
        <dbReference type="Proteomes" id="UP000001396"/>
    </source>
</evidence>
<accession>D3B8A7</accession>
<organism evidence="1 2">
    <name type="scientific">Heterostelium pallidum (strain ATCC 26659 / Pp 5 / PN500)</name>
    <name type="common">Cellular slime mold</name>
    <name type="synonym">Polysphondylium pallidum</name>
    <dbReference type="NCBI Taxonomy" id="670386"/>
    <lineage>
        <taxon>Eukaryota</taxon>
        <taxon>Amoebozoa</taxon>
        <taxon>Evosea</taxon>
        <taxon>Eumycetozoa</taxon>
        <taxon>Dictyostelia</taxon>
        <taxon>Acytosteliales</taxon>
        <taxon>Acytosteliaceae</taxon>
        <taxon>Heterostelium</taxon>
    </lineage>
</organism>